<name>A0A284S412_ARMOS</name>
<protein>
    <submittedName>
        <fullName evidence="1">Uncharacterized protein</fullName>
    </submittedName>
</protein>
<gene>
    <name evidence="1" type="ORF">ARMOST_19210</name>
</gene>
<dbReference type="EMBL" id="FUEG01000030">
    <property type="protein sequence ID" value="SJL15706.1"/>
    <property type="molecule type" value="Genomic_DNA"/>
</dbReference>
<sequence>MEREFLAPHHAVYKLHEKIYRNEETHQKTDTWFNRDLDACLSQVVDVRGVLRKTLATGLGSLNIRSPFNGSCLNSGVSSMAAGMTNGSEFSRYSKSRWGYMFHNVLSSFSVFKFPVPIMKNAGHVKVWMPPDDAQKS</sequence>
<accession>A0A284S412</accession>
<dbReference type="Proteomes" id="UP000219338">
    <property type="component" value="Unassembled WGS sequence"/>
</dbReference>
<dbReference type="OrthoDB" id="10660373at2759"/>
<dbReference type="AlphaFoldDB" id="A0A284S412"/>
<reference evidence="2" key="1">
    <citation type="journal article" date="2017" name="Nat. Ecol. Evol.">
        <title>Genome expansion and lineage-specific genetic innovations in the forest pathogenic fungi Armillaria.</title>
        <authorList>
            <person name="Sipos G."/>
            <person name="Prasanna A.N."/>
            <person name="Walter M.C."/>
            <person name="O'Connor E."/>
            <person name="Balint B."/>
            <person name="Krizsan K."/>
            <person name="Kiss B."/>
            <person name="Hess J."/>
            <person name="Varga T."/>
            <person name="Slot J."/>
            <person name="Riley R."/>
            <person name="Boka B."/>
            <person name="Rigling D."/>
            <person name="Barry K."/>
            <person name="Lee J."/>
            <person name="Mihaltcheva S."/>
            <person name="LaButti K."/>
            <person name="Lipzen A."/>
            <person name="Waldron R."/>
            <person name="Moloney N.M."/>
            <person name="Sperisen C."/>
            <person name="Kredics L."/>
            <person name="Vagvoelgyi C."/>
            <person name="Patrignani A."/>
            <person name="Fitzpatrick D."/>
            <person name="Nagy I."/>
            <person name="Doyle S."/>
            <person name="Anderson J.B."/>
            <person name="Grigoriev I.V."/>
            <person name="Gueldener U."/>
            <person name="Muensterkoetter M."/>
            <person name="Nagy L.G."/>
        </authorList>
    </citation>
    <scope>NUCLEOTIDE SEQUENCE [LARGE SCALE GENOMIC DNA]</scope>
    <source>
        <strain evidence="2">C18/9</strain>
    </source>
</reference>
<keyword evidence="2" id="KW-1185">Reference proteome</keyword>
<organism evidence="1 2">
    <name type="scientific">Armillaria ostoyae</name>
    <name type="common">Armillaria root rot fungus</name>
    <dbReference type="NCBI Taxonomy" id="47428"/>
    <lineage>
        <taxon>Eukaryota</taxon>
        <taxon>Fungi</taxon>
        <taxon>Dikarya</taxon>
        <taxon>Basidiomycota</taxon>
        <taxon>Agaricomycotina</taxon>
        <taxon>Agaricomycetes</taxon>
        <taxon>Agaricomycetidae</taxon>
        <taxon>Agaricales</taxon>
        <taxon>Marasmiineae</taxon>
        <taxon>Physalacriaceae</taxon>
        <taxon>Armillaria</taxon>
    </lineage>
</organism>
<proteinExistence type="predicted"/>
<evidence type="ECO:0000313" key="2">
    <source>
        <dbReference type="Proteomes" id="UP000219338"/>
    </source>
</evidence>
<evidence type="ECO:0000313" key="1">
    <source>
        <dbReference type="EMBL" id="SJL15706.1"/>
    </source>
</evidence>